<dbReference type="InParanoid" id="H3AXM0"/>
<dbReference type="GeneID" id="102345233"/>
<sequence>MLELLLFAALAIGLYVAVYYTLIEGRFCCSPVTLKGKTVVVTGGNTGIGKATAMDLAERGARVILACRSKERGEAAAYDIRTKSGNNEVLFMPLDLASLKSVRAFAEAFLKSEPRLDILINNAGVATGLEKISDGSSFIFRINHLGHFLLTNLLLDRLKQCTPSRVVIVASVMYKFGKLDFSRLNSPSSGFLQQLQAYSNSKLCNVLFARELANKLEGTNITCYAVHPGVVNTDLSRSIKLWQKLLYIPIANLFLRTPMSGAQTSIYCAVQEEIEKFSGRYFADCRVQEVKPHARNDGMAKKLWEVSEKMVGLAT</sequence>
<dbReference type="FunCoup" id="H3AXM0">
    <property type="interactions" value="151"/>
</dbReference>
<dbReference type="PRINTS" id="PR00080">
    <property type="entry name" value="SDRFAMILY"/>
</dbReference>
<dbReference type="Bgee" id="ENSLACG00000012667">
    <property type="expression patterns" value="Expressed in pelvic fin and 6 other cell types or tissues"/>
</dbReference>
<keyword evidence="5" id="KW-1185">Reference proteome</keyword>
<dbReference type="SUPFAM" id="SSF51735">
    <property type="entry name" value="NAD(P)-binding Rossmann-fold domains"/>
    <property type="match status" value="1"/>
</dbReference>
<dbReference type="OMA" id="NEVIFMM"/>
<evidence type="ECO:0000313" key="4">
    <source>
        <dbReference type="Ensembl" id="ENSLACP00000014391.1"/>
    </source>
</evidence>
<dbReference type="PRINTS" id="PR00081">
    <property type="entry name" value="GDHRDH"/>
</dbReference>
<dbReference type="Gene3D" id="3.40.50.720">
    <property type="entry name" value="NAD(P)-binding Rossmann-like Domain"/>
    <property type="match status" value="1"/>
</dbReference>
<reference evidence="4" key="2">
    <citation type="submission" date="2025-08" db="UniProtKB">
        <authorList>
            <consortium name="Ensembl"/>
        </authorList>
    </citation>
    <scope>IDENTIFICATION</scope>
</reference>
<accession>H3AXM0</accession>
<keyword evidence="2" id="KW-0560">Oxidoreductase</keyword>
<protein>
    <submittedName>
        <fullName evidence="4">Dehydrogenase/reductase 13</fullName>
    </submittedName>
</protein>
<organism evidence="4 5">
    <name type="scientific">Latimeria chalumnae</name>
    <name type="common">Coelacanth</name>
    <dbReference type="NCBI Taxonomy" id="7897"/>
    <lineage>
        <taxon>Eukaryota</taxon>
        <taxon>Metazoa</taxon>
        <taxon>Chordata</taxon>
        <taxon>Craniata</taxon>
        <taxon>Vertebrata</taxon>
        <taxon>Euteleostomi</taxon>
        <taxon>Coelacanthiformes</taxon>
        <taxon>Coelacanthidae</taxon>
        <taxon>Latimeria</taxon>
    </lineage>
</organism>
<dbReference type="Ensembl" id="ENSLACT00000014491.1">
    <property type="protein sequence ID" value="ENSLACP00000014391.1"/>
    <property type="gene ID" value="ENSLACG00000012667.1"/>
</dbReference>
<dbReference type="Pfam" id="PF00106">
    <property type="entry name" value="adh_short"/>
    <property type="match status" value="1"/>
</dbReference>
<dbReference type="AlphaFoldDB" id="H3AXM0"/>
<dbReference type="GeneTree" id="ENSGT00940000155599"/>
<reference evidence="5" key="1">
    <citation type="submission" date="2011-08" db="EMBL/GenBank/DDBJ databases">
        <title>The draft genome of Latimeria chalumnae.</title>
        <authorList>
            <person name="Di Palma F."/>
            <person name="Alfoldi J."/>
            <person name="Johnson J."/>
            <person name="Berlin A."/>
            <person name="Gnerre S."/>
            <person name="Jaffe D."/>
            <person name="MacCallum I."/>
            <person name="Young S."/>
            <person name="Walker B.J."/>
            <person name="Lander E."/>
            <person name="Lindblad-Toh K."/>
        </authorList>
    </citation>
    <scope>NUCLEOTIDE SEQUENCE [LARGE SCALE GENOMIC DNA]</scope>
    <source>
        <strain evidence="5">Wild caught</strain>
    </source>
</reference>
<comment type="similarity">
    <text evidence="1 3">Belongs to the short-chain dehydrogenases/reductases (SDR) family.</text>
</comment>
<dbReference type="Proteomes" id="UP000008672">
    <property type="component" value="Unassembled WGS sequence"/>
</dbReference>
<dbReference type="InterPro" id="IPR002347">
    <property type="entry name" value="SDR_fam"/>
</dbReference>
<proteinExistence type="inferred from homology"/>
<dbReference type="OrthoDB" id="191139at2759"/>
<dbReference type="InterPro" id="IPR036291">
    <property type="entry name" value="NAD(P)-bd_dom_sf"/>
</dbReference>
<dbReference type="KEGG" id="lcm:102345233"/>
<name>H3AXM0_LATCH</name>
<gene>
    <name evidence="4" type="primary">DHRS13</name>
</gene>
<dbReference type="HOGENOM" id="CLU_010194_44_5_1"/>
<dbReference type="PANTHER" id="PTHR43157">
    <property type="entry name" value="PHOSPHATIDYLINOSITOL-GLYCAN BIOSYNTHESIS CLASS F PROTEIN-RELATED"/>
    <property type="match status" value="1"/>
</dbReference>
<dbReference type="GO" id="GO:0016491">
    <property type="term" value="F:oxidoreductase activity"/>
    <property type="evidence" value="ECO:0007669"/>
    <property type="project" value="UniProtKB-KW"/>
</dbReference>
<reference evidence="4" key="3">
    <citation type="submission" date="2025-09" db="UniProtKB">
        <authorList>
            <consortium name="Ensembl"/>
        </authorList>
    </citation>
    <scope>IDENTIFICATION</scope>
</reference>
<evidence type="ECO:0000313" key="5">
    <source>
        <dbReference type="Proteomes" id="UP000008672"/>
    </source>
</evidence>
<evidence type="ECO:0000256" key="3">
    <source>
        <dbReference type="RuleBase" id="RU000363"/>
    </source>
</evidence>
<dbReference type="CTD" id="445116"/>
<evidence type="ECO:0000256" key="2">
    <source>
        <dbReference type="ARBA" id="ARBA00023002"/>
    </source>
</evidence>
<dbReference type="eggNOG" id="KOG1208">
    <property type="taxonomic scope" value="Eukaryota"/>
</dbReference>
<dbReference type="EMBL" id="AFYH01129353">
    <property type="status" value="NOT_ANNOTATED_CDS"/>
    <property type="molecule type" value="Genomic_DNA"/>
</dbReference>
<dbReference type="PANTHER" id="PTHR43157:SF44">
    <property type="entry name" value="DEHYDROGENASE_REDUCTASE SDR FAMILY MEMBER 13"/>
    <property type="match status" value="1"/>
</dbReference>
<evidence type="ECO:0000256" key="1">
    <source>
        <dbReference type="ARBA" id="ARBA00006484"/>
    </source>
</evidence>
<dbReference type="STRING" id="7897.ENSLACP00000014391"/>